<sequence>MPLSGGCWPEHPWCWGAAALCGIWRCSDQDGREPGHDGSGGVWLDRRWKAVMDAGVSDVTGQAPAACDWRWCVYVPVQSQVIITEQSHHATKGGIGDDRQTPTLLLTNKCTLADHRGQVSLSRLADRYKLPVHTRNDLSG</sequence>
<dbReference type="GeneID" id="25312589"/>
<evidence type="ECO:0000313" key="2">
    <source>
        <dbReference type="Proteomes" id="UP000053958"/>
    </source>
</evidence>
<organism evidence="1 2">
    <name type="scientific">Rasamsonia emersonii (strain ATCC 16479 / CBS 393.64 / IMI 116815)</name>
    <dbReference type="NCBI Taxonomy" id="1408163"/>
    <lineage>
        <taxon>Eukaryota</taxon>
        <taxon>Fungi</taxon>
        <taxon>Dikarya</taxon>
        <taxon>Ascomycota</taxon>
        <taxon>Pezizomycotina</taxon>
        <taxon>Eurotiomycetes</taxon>
        <taxon>Eurotiomycetidae</taxon>
        <taxon>Eurotiales</taxon>
        <taxon>Trichocomaceae</taxon>
        <taxon>Rasamsonia</taxon>
    </lineage>
</organism>
<dbReference type="RefSeq" id="XP_013332046.1">
    <property type="nucleotide sequence ID" value="XM_013476592.1"/>
</dbReference>
<dbReference type="Proteomes" id="UP000053958">
    <property type="component" value="Unassembled WGS sequence"/>
</dbReference>
<accession>A0A0F4Z4H5</accession>
<keyword evidence="2" id="KW-1185">Reference proteome</keyword>
<name>A0A0F4Z4H5_RASE3</name>
<dbReference type="EMBL" id="LASV01000022">
    <property type="protein sequence ID" value="KKA25434.1"/>
    <property type="molecule type" value="Genomic_DNA"/>
</dbReference>
<proteinExistence type="predicted"/>
<dbReference type="AlphaFoldDB" id="A0A0F4Z4H5"/>
<protein>
    <submittedName>
        <fullName evidence="1">Uncharacterized protein</fullName>
    </submittedName>
</protein>
<comment type="caution">
    <text evidence="1">The sequence shown here is derived from an EMBL/GenBank/DDBJ whole genome shotgun (WGS) entry which is preliminary data.</text>
</comment>
<evidence type="ECO:0000313" key="1">
    <source>
        <dbReference type="EMBL" id="KKA25434.1"/>
    </source>
</evidence>
<gene>
    <name evidence="1" type="ORF">T310_0535</name>
</gene>
<reference evidence="1 2" key="1">
    <citation type="submission" date="2015-04" db="EMBL/GenBank/DDBJ databases">
        <authorList>
            <person name="Heijne W.H."/>
            <person name="Fedorova N.D."/>
            <person name="Nierman W.C."/>
            <person name="Vollebregt A.W."/>
            <person name="Zhao Z."/>
            <person name="Wu L."/>
            <person name="Kumar M."/>
            <person name="Stam H."/>
            <person name="van den Berg M.A."/>
            <person name="Pel H.J."/>
        </authorList>
    </citation>
    <scope>NUCLEOTIDE SEQUENCE [LARGE SCALE GENOMIC DNA]</scope>
    <source>
        <strain evidence="1 2">CBS 393.64</strain>
    </source>
</reference>